<dbReference type="EMBL" id="BMGT01000003">
    <property type="protein sequence ID" value="GGG85005.1"/>
    <property type="molecule type" value="Genomic_DNA"/>
</dbReference>
<reference evidence="1" key="1">
    <citation type="journal article" date="2014" name="Int. J. Syst. Evol. Microbiol.">
        <title>Complete genome sequence of Corynebacterium casei LMG S-19264T (=DSM 44701T), isolated from a smear-ripened cheese.</title>
        <authorList>
            <consortium name="US DOE Joint Genome Institute (JGI-PGF)"/>
            <person name="Walter F."/>
            <person name="Albersmeier A."/>
            <person name="Kalinowski J."/>
            <person name="Ruckert C."/>
        </authorList>
    </citation>
    <scope>NUCLEOTIDE SEQUENCE</scope>
    <source>
        <strain evidence="1">CGMCC 1.12997</strain>
    </source>
</reference>
<evidence type="ECO:0000313" key="2">
    <source>
        <dbReference type="Proteomes" id="UP000647241"/>
    </source>
</evidence>
<accession>A0A917M8Z5</accession>
<comment type="caution">
    <text evidence="1">The sequence shown here is derived from an EMBL/GenBank/DDBJ whole genome shotgun (WGS) entry which is preliminary data.</text>
</comment>
<organism evidence="1 2">
    <name type="scientific">Edaphobacter dinghuensis</name>
    <dbReference type="NCBI Taxonomy" id="1560005"/>
    <lineage>
        <taxon>Bacteria</taxon>
        <taxon>Pseudomonadati</taxon>
        <taxon>Acidobacteriota</taxon>
        <taxon>Terriglobia</taxon>
        <taxon>Terriglobales</taxon>
        <taxon>Acidobacteriaceae</taxon>
        <taxon>Edaphobacter</taxon>
    </lineage>
</organism>
<keyword evidence="2" id="KW-1185">Reference proteome</keyword>
<reference evidence="1" key="2">
    <citation type="submission" date="2020-09" db="EMBL/GenBank/DDBJ databases">
        <authorList>
            <person name="Sun Q."/>
            <person name="Zhou Y."/>
        </authorList>
    </citation>
    <scope>NUCLEOTIDE SEQUENCE</scope>
    <source>
        <strain evidence="1">CGMCC 1.12997</strain>
    </source>
</reference>
<evidence type="ECO:0000313" key="1">
    <source>
        <dbReference type="EMBL" id="GGG85005.1"/>
    </source>
</evidence>
<gene>
    <name evidence="1" type="ORF">GCM10011585_31020</name>
</gene>
<dbReference type="AlphaFoldDB" id="A0A917M8Z5"/>
<name>A0A917M8Z5_9BACT</name>
<sequence length="235" mass="26461">MKHVLLERISIEPPFEAAVLKTEKLPLDAEAGERLSKVLLPWLQELAEAMSLEHAMWLQGAELHRNGAVDLLVSHGAKWMPDIGLGIRPDGEPPRMLRADDFRKRRWNDPVKLKHETAFHLAGGAVAAKSAIRLLCGSGTVLYCLLDAPIQVYLAEQRELWLPTIQEPAFRAHPFYMPFFDAKGLENKESSRLMSWMGRARLYLRESSEDEGIVIVTSIAGALDLLQDRYAEACH</sequence>
<protein>
    <submittedName>
        <fullName evidence="1">Uncharacterized protein</fullName>
    </submittedName>
</protein>
<dbReference type="Proteomes" id="UP000647241">
    <property type="component" value="Unassembled WGS sequence"/>
</dbReference>
<dbReference type="RefSeq" id="WP_188555068.1">
    <property type="nucleotide sequence ID" value="NZ_BMGT01000003.1"/>
</dbReference>
<proteinExistence type="predicted"/>